<comment type="caution">
    <text evidence="2">The sequence shown here is derived from an EMBL/GenBank/DDBJ whole genome shotgun (WGS) entry which is preliminary data.</text>
</comment>
<dbReference type="InterPro" id="IPR002073">
    <property type="entry name" value="PDEase_catalytic_dom"/>
</dbReference>
<dbReference type="Gene3D" id="1.10.1300.10">
    <property type="entry name" value="3'5'-cyclic nucleotide phosphodiesterase, catalytic domain"/>
    <property type="match status" value="1"/>
</dbReference>
<dbReference type="Proteomes" id="UP000253551">
    <property type="component" value="Unassembled WGS sequence"/>
</dbReference>
<dbReference type="GO" id="GO:0004114">
    <property type="term" value="F:3',5'-cyclic-nucleotide phosphodiesterase activity"/>
    <property type="evidence" value="ECO:0007669"/>
    <property type="project" value="InterPro"/>
</dbReference>
<dbReference type="SUPFAM" id="SSF109604">
    <property type="entry name" value="HD-domain/PDEase-like"/>
    <property type="match status" value="1"/>
</dbReference>
<evidence type="ECO:0000259" key="1">
    <source>
        <dbReference type="PROSITE" id="PS51845"/>
    </source>
</evidence>
<evidence type="ECO:0000313" key="2">
    <source>
        <dbReference type="EMBL" id="RCH83706.1"/>
    </source>
</evidence>
<dbReference type="AlphaFoldDB" id="A0A367J1A2"/>
<proteinExistence type="predicted"/>
<dbReference type="GO" id="GO:0007165">
    <property type="term" value="P:signal transduction"/>
    <property type="evidence" value="ECO:0007669"/>
    <property type="project" value="InterPro"/>
</dbReference>
<organism evidence="2 3">
    <name type="scientific">Rhizopus stolonifer</name>
    <name type="common">Rhizopus nigricans</name>
    <dbReference type="NCBI Taxonomy" id="4846"/>
    <lineage>
        <taxon>Eukaryota</taxon>
        <taxon>Fungi</taxon>
        <taxon>Fungi incertae sedis</taxon>
        <taxon>Mucoromycota</taxon>
        <taxon>Mucoromycotina</taxon>
        <taxon>Mucoromycetes</taxon>
        <taxon>Mucorales</taxon>
        <taxon>Mucorineae</taxon>
        <taxon>Rhizopodaceae</taxon>
        <taxon>Rhizopus</taxon>
    </lineage>
</organism>
<evidence type="ECO:0000313" key="3">
    <source>
        <dbReference type="Proteomes" id="UP000253551"/>
    </source>
</evidence>
<dbReference type="OrthoDB" id="546632at2759"/>
<keyword evidence="3" id="KW-1185">Reference proteome</keyword>
<dbReference type="Pfam" id="PF00233">
    <property type="entry name" value="PDEase_I"/>
    <property type="match status" value="1"/>
</dbReference>
<dbReference type="InterPro" id="IPR036971">
    <property type="entry name" value="PDEase_catalytic_dom_sf"/>
</dbReference>
<protein>
    <recommendedName>
        <fullName evidence="1">PDEase domain-containing protein</fullName>
    </recommendedName>
</protein>
<reference evidence="2 3" key="1">
    <citation type="journal article" date="2018" name="G3 (Bethesda)">
        <title>Phylogenetic and Phylogenomic Definition of Rhizopus Species.</title>
        <authorList>
            <person name="Gryganskyi A.P."/>
            <person name="Golan J."/>
            <person name="Dolatabadi S."/>
            <person name="Mondo S."/>
            <person name="Robb S."/>
            <person name="Idnurm A."/>
            <person name="Muszewska A."/>
            <person name="Steczkiewicz K."/>
            <person name="Masonjones S."/>
            <person name="Liao H.L."/>
            <person name="Gajdeczka M.T."/>
            <person name="Anike F."/>
            <person name="Vuek A."/>
            <person name="Anishchenko I.M."/>
            <person name="Voigt K."/>
            <person name="de Hoog G.S."/>
            <person name="Smith M.E."/>
            <person name="Heitman J."/>
            <person name="Vilgalys R."/>
            <person name="Stajich J.E."/>
        </authorList>
    </citation>
    <scope>NUCLEOTIDE SEQUENCE [LARGE SCALE GENOMIC DNA]</scope>
    <source>
        <strain evidence="2 3">LSU 92-RS-03</strain>
    </source>
</reference>
<dbReference type="PROSITE" id="PS51845">
    <property type="entry name" value="PDEASE_I_2"/>
    <property type="match status" value="1"/>
</dbReference>
<accession>A0A367J1A2</accession>
<gene>
    <name evidence="2" type="ORF">CU098_009012</name>
</gene>
<dbReference type="EMBL" id="PJQM01004663">
    <property type="protein sequence ID" value="RCH83706.1"/>
    <property type="molecule type" value="Genomic_DNA"/>
</dbReference>
<name>A0A367J1A2_RHIST</name>
<sequence>MDRYKANPSKINVGFIDFIVRPYFESLCQLFTKANELIVRCDQNREEWLHLAWEKPPDPKDTHLPSIEESLGGSIEEQVMTVAPGSVNIPSSIEQDIRQRIIQLNRSISFNDQHLVSQCREWLLSPSKEEKEREMEALRRNSEGMTATLCHTLPGFSQLHKAFYSRRRKSEEVSHRLNASGMKNKMTTATGMTTTT</sequence>
<feature type="domain" description="PDEase" evidence="1">
    <location>
        <begin position="1"/>
        <end position="55"/>
    </location>
</feature>
<dbReference type="STRING" id="4846.A0A367J1A2"/>